<organism evidence="2 3">
    <name type="scientific">Euphydryas editha</name>
    <name type="common">Edith's checkerspot</name>
    <dbReference type="NCBI Taxonomy" id="104508"/>
    <lineage>
        <taxon>Eukaryota</taxon>
        <taxon>Metazoa</taxon>
        <taxon>Ecdysozoa</taxon>
        <taxon>Arthropoda</taxon>
        <taxon>Hexapoda</taxon>
        <taxon>Insecta</taxon>
        <taxon>Pterygota</taxon>
        <taxon>Neoptera</taxon>
        <taxon>Endopterygota</taxon>
        <taxon>Lepidoptera</taxon>
        <taxon>Glossata</taxon>
        <taxon>Ditrysia</taxon>
        <taxon>Papilionoidea</taxon>
        <taxon>Nymphalidae</taxon>
        <taxon>Nymphalinae</taxon>
        <taxon>Euphydryas</taxon>
    </lineage>
</organism>
<proteinExistence type="predicted"/>
<keyword evidence="3" id="KW-1185">Reference proteome</keyword>
<dbReference type="Proteomes" id="UP001153954">
    <property type="component" value="Unassembled WGS sequence"/>
</dbReference>
<protein>
    <submittedName>
        <fullName evidence="2">Uncharacterized protein</fullName>
    </submittedName>
</protein>
<sequence length="76" mass="8614">MDLMVAVRAATARRDPERHLSLYWPQFACAIETRDRVVWAPVRVCDRDTRQRRASGDNKTISTPDGGGSRRNVTCP</sequence>
<feature type="region of interest" description="Disordered" evidence="1">
    <location>
        <begin position="48"/>
        <end position="76"/>
    </location>
</feature>
<gene>
    <name evidence="2" type="ORF">EEDITHA_LOCUS1117</name>
</gene>
<evidence type="ECO:0000313" key="3">
    <source>
        <dbReference type="Proteomes" id="UP001153954"/>
    </source>
</evidence>
<accession>A0AAU9TG73</accession>
<evidence type="ECO:0000313" key="2">
    <source>
        <dbReference type="EMBL" id="CAH2084562.1"/>
    </source>
</evidence>
<comment type="caution">
    <text evidence="2">The sequence shown here is derived from an EMBL/GenBank/DDBJ whole genome shotgun (WGS) entry which is preliminary data.</text>
</comment>
<dbReference type="EMBL" id="CAKOGL010000003">
    <property type="protein sequence ID" value="CAH2084562.1"/>
    <property type="molecule type" value="Genomic_DNA"/>
</dbReference>
<name>A0AAU9TG73_EUPED</name>
<dbReference type="AlphaFoldDB" id="A0AAU9TG73"/>
<evidence type="ECO:0000256" key="1">
    <source>
        <dbReference type="SAM" id="MobiDB-lite"/>
    </source>
</evidence>
<reference evidence="2" key="1">
    <citation type="submission" date="2022-03" db="EMBL/GenBank/DDBJ databases">
        <authorList>
            <person name="Tunstrom K."/>
        </authorList>
    </citation>
    <scope>NUCLEOTIDE SEQUENCE</scope>
</reference>